<reference evidence="2 3" key="1">
    <citation type="submission" date="2022-10" db="EMBL/GenBank/DDBJ databases">
        <title>Description of Fervidibacillus gen. nov. in the family Fervidibacillaceae fam. nov. with two species, Fervidibacillus albus sp. nov., and Fervidibacillus halotolerans sp. nov., isolated from tidal flat sediments.</title>
        <authorList>
            <person name="Kwon K.K."/>
            <person name="Yang S.-H."/>
        </authorList>
    </citation>
    <scope>NUCLEOTIDE SEQUENCE [LARGE SCALE GENOMIC DNA]</scope>
    <source>
        <strain evidence="2 3">DSM 23332</strain>
    </source>
</reference>
<evidence type="ECO:0000256" key="1">
    <source>
        <dbReference type="SAM" id="Phobius"/>
    </source>
</evidence>
<protein>
    <submittedName>
        <fullName evidence="2">Uncharacterized protein</fullName>
    </submittedName>
</protein>
<keyword evidence="1" id="KW-0812">Transmembrane</keyword>
<evidence type="ECO:0000313" key="3">
    <source>
        <dbReference type="Proteomes" id="UP001208656"/>
    </source>
</evidence>
<accession>A0ABT2WCB5</accession>
<gene>
    <name evidence="2" type="ORF">OEV82_02420</name>
</gene>
<evidence type="ECO:0000313" key="2">
    <source>
        <dbReference type="EMBL" id="MCU9593310.1"/>
    </source>
</evidence>
<keyword evidence="3" id="KW-1185">Reference proteome</keyword>
<organism evidence="2 3">
    <name type="scientific">Pallidibacillus thermolactis</name>
    <dbReference type="NCBI Taxonomy" id="251051"/>
    <lineage>
        <taxon>Bacteria</taxon>
        <taxon>Bacillati</taxon>
        <taxon>Bacillota</taxon>
        <taxon>Bacilli</taxon>
        <taxon>Bacillales</taxon>
        <taxon>Bacillaceae</taxon>
        <taxon>Pallidibacillus</taxon>
    </lineage>
</organism>
<dbReference type="RefSeq" id="WP_263060887.1">
    <property type="nucleotide sequence ID" value="NZ_JAOUSE010000004.1"/>
</dbReference>
<comment type="caution">
    <text evidence="2">The sequence shown here is derived from an EMBL/GenBank/DDBJ whole genome shotgun (WGS) entry which is preliminary data.</text>
</comment>
<sequence>MKSTNKLYKFIGIIIVFLLFIGLFAYINGWIPLSPKDTHPSCDQLPSISEASASLENNQDLVKEIQKLGNEITVEVEKPCKDDQDRGLIMITYGTNEEREKIGEFLSHLSEEDGFGVPVYLVKR</sequence>
<dbReference type="Proteomes" id="UP001208656">
    <property type="component" value="Unassembled WGS sequence"/>
</dbReference>
<name>A0ABT2WCB5_9BACI</name>
<dbReference type="EMBL" id="JAOUSE010000004">
    <property type="protein sequence ID" value="MCU9593310.1"/>
    <property type="molecule type" value="Genomic_DNA"/>
</dbReference>
<keyword evidence="1" id="KW-1133">Transmembrane helix</keyword>
<keyword evidence="1" id="KW-0472">Membrane</keyword>
<feature type="transmembrane region" description="Helical" evidence="1">
    <location>
        <begin position="7"/>
        <end position="27"/>
    </location>
</feature>
<proteinExistence type="predicted"/>